<protein>
    <submittedName>
        <fullName evidence="1">Uncharacterized protein</fullName>
    </submittedName>
</protein>
<accession>R2XS88</accession>
<gene>
    <name evidence="2" type="ORF">I592_02363</name>
    <name evidence="1" type="ORF">UKC_01604</name>
</gene>
<dbReference type="EMBL" id="ASWH01000001">
    <property type="protein sequence ID" value="EOW83038.1"/>
    <property type="molecule type" value="Genomic_DNA"/>
</dbReference>
<organism evidence="1 3">
    <name type="scientific">Enterococcus gilvus ATCC BAA-350</name>
    <dbReference type="NCBI Taxonomy" id="1158614"/>
    <lineage>
        <taxon>Bacteria</taxon>
        <taxon>Bacillati</taxon>
        <taxon>Bacillota</taxon>
        <taxon>Bacilli</taxon>
        <taxon>Lactobacillales</taxon>
        <taxon>Enterococcaceae</taxon>
        <taxon>Enterococcus</taxon>
    </lineage>
</organism>
<dbReference type="RefSeq" id="WP_010780019.1">
    <property type="nucleotide sequence ID" value="NZ_ASWH01000001.1"/>
</dbReference>
<dbReference type="EMBL" id="AJDQ01000006">
    <property type="protein sequence ID" value="EOI57388.1"/>
    <property type="molecule type" value="Genomic_DNA"/>
</dbReference>
<name>R2XS88_9ENTE</name>
<dbReference type="AlphaFoldDB" id="R2XS88"/>
<evidence type="ECO:0000313" key="4">
    <source>
        <dbReference type="Proteomes" id="UP000014160"/>
    </source>
</evidence>
<evidence type="ECO:0000313" key="1">
    <source>
        <dbReference type="EMBL" id="EOI57388.1"/>
    </source>
</evidence>
<dbReference type="Proteomes" id="UP000014160">
    <property type="component" value="Unassembled WGS sequence"/>
</dbReference>
<proteinExistence type="predicted"/>
<comment type="caution">
    <text evidence="1">The sequence shown here is derived from an EMBL/GenBank/DDBJ whole genome shotgun (WGS) entry which is preliminary data.</text>
</comment>
<dbReference type="Proteomes" id="UP000013750">
    <property type="component" value="Unassembled WGS sequence"/>
</dbReference>
<keyword evidence="4" id="KW-1185">Reference proteome</keyword>
<dbReference type="HOGENOM" id="CLU_1486889_0_0_9"/>
<reference evidence="2 4" key="2">
    <citation type="submission" date="2013-03" db="EMBL/GenBank/DDBJ databases">
        <title>The Genome Sequence of Enterococcus gilvus ATCC BAA-350 (PacBio/Illumina hybrid assembly).</title>
        <authorList>
            <consortium name="The Broad Institute Genomics Platform"/>
            <consortium name="The Broad Institute Genome Sequencing Center for Infectious Disease"/>
            <person name="Earl A."/>
            <person name="Russ C."/>
            <person name="Gilmore M."/>
            <person name="Surin D."/>
            <person name="Walker B."/>
            <person name="Young S."/>
            <person name="Zeng Q."/>
            <person name="Gargeya S."/>
            <person name="Fitzgerald M."/>
            <person name="Haas B."/>
            <person name="Abouelleil A."/>
            <person name="Allen A.W."/>
            <person name="Alvarado L."/>
            <person name="Arachchi H.M."/>
            <person name="Berlin A.M."/>
            <person name="Chapman S.B."/>
            <person name="Gainer-Dewar J."/>
            <person name="Goldberg J."/>
            <person name="Griggs A."/>
            <person name="Gujja S."/>
            <person name="Hansen M."/>
            <person name="Howarth C."/>
            <person name="Imamovic A."/>
            <person name="Ireland A."/>
            <person name="Larimer J."/>
            <person name="McCowan C."/>
            <person name="Murphy C."/>
            <person name="Pearson M."/>
            <person name="Poon T.W."/>
            <person name="Priest M."/>
            <person name="Roberts A."/>
            <person name="Saif S."/>
            <person name="Shea T."/>
            <person name="Sisk P."/>
            <person name="Sykes S."/>
            <person name="Wortman J."/>
            <person name="Nusbaum C."/>
            <person name="Birren B."/>
        </authorList>
    </citation>
    <scope>NUCLEOTIDE SEQUENCE [LARGE SCALE GENOMIC DNA]</scope>
    <source>
        <strain evidence="2 4">ATCC BAA-350</strain>
    </source>
</reference>
<dbReference type="OrthoDB" id="9925680at2"/>
<evidence type="ECO:0000313" key="2">
    <source>
        <dbReference type="EMBL" id="EOW83038.1"/>
    </source>
</evidence>
<sequence length="181" mass="21306">MKKITSKNGFTFLFEEIPHERRNKLGIANGESVLLSVYENDIFMFSNDINLIKYENIVKTENPTNLEIEFFNMVKQEKEIKYRKSLVDQYEITKYVHFLPRVSFKQETISKDKLEITGTIRYLESIYEKEVPIVSIDGLVLTIDSNSQFKFDLSPIPNKGDKIKFTFDLPKQLITRSYEIK</sequence>
<evidence type="ECO:0000313" key="3">
    <source>
        <dbReference type="Proteomes" id="UP000013750"/>
    </source>
</evidence>
<reference evidence="1 3" key="1">
    <citation type="submission" date="2013-02" db="EMBL/GenBank/DDBJ databases">
        <title>The Genome Sequence of Enterococcus gilvus ATCC BAA-350.</title>
        <authorList>
            <consortium name="The Broad Institute Genome Sequencing Platform"/>
            <consortium name="The Broad Institute Genome Sequencing Center for Infectious Disease"/>
            <person name="Earl A.M."/>
            <person name="Gilmore M.S."/>
            <person name="Lebreton F."/>
            <person name="Walker B."/>
            <person name="Young S.K."/>
            <person name="Zeng Q."/>
            <person name="Gargeya S."/>
            <person name="Fitzgerald M."/>
            <person name="Haas B."/>
            <person name="Abouelleil A."/>
            <person name="Alvarado L."/>
            <person name="Arachchi H.M."/>
            <person name="Berlin A.M."/>
            <person name="Chapman S.B."/>
            <person name="Dewar J."/>
            <person name="Goldberg J."/>
            <person name="Griggs A."/>
            <person name="Gujja S."/>
            <person name="Hansen M."/>
            <person name="Howarth C."/>
            <person name="Imamovic A."/>
            <person name="Larimer J."/>
            <person name="McCowan C."/>
            <person name="Murphy C."/>
            <person name="Neiman D."/>
            <person name="Pearson M."/>
            <person name="Priest M."/>
            <person name="Roberts A."/>
            <person name="Saif S."/>
            <person name="Shea T."/>
            <person name="Sisk P."/>
            <person name="Sykes S."/>
            <person name="Wortman J."/>
            <person name="Nusbaum C."/>
            <person name="Birren B."/>
        </authorList>
    </citation>
    <scope>NUCLEOTIDE SEQUENCE [LARGE SCALE GENOMIC DNA]</scope>
    <source>
        <strain evidence="1 3">ATCC BAA-350</strain>
    </source>
</reference>
<dbReference type="eggNOG" id="ENOG5033Y89">
    <property type="taxonomic scope" value="Bacteria"/>
</dbReference>